<organism evidence="4 5">
    <name type="scientific">Pseudonocardia autotrophica</name>
    <name type="common">Amycolata autotrophica</name>
    <name type="synonym">Nocardia autotrophica</name>
    <dbReference type="NCBI Taxonomy" id="2074"/>
    <lineage>
        <taxon>Bacteria</taxon>
        <taxon>Bacillati</taxon>
        <taxon>Actinomycetota</taxon>
        <taxon>Actinomycetes</taxon>
        <taxon>Pseudonocardiales</taxon>
        <taxon>Pseudonocardiaceae</taxon>
        <taxon>Pseudonocardia</taxon>
    </lineage>
</organism>
<dbReference type="EC" id="1.2.1.73" evidence="4"/>
<dbReference type="InterPro" id="IPR016162">
    <property type="entry name" value="Ald_DH_N"/>
</dbReference>
<accession>A0A1Y2MHR3</accession>
<dbReference type="PANTHER" id="PTHR42991:SF1">
    <property type="entry name" value="ALDEHYDE DEHYDROGENASE"/>
    <property type="match status" value="1"/>
</dbReference>
<evidence type="ECO:0000256" key="1">
    <source>
        <dbReference type="ARBA" id="ARBA00009986"/>
    </source>
</evidence>
<dbReference type="PANTHER" id="PTHR42991">
    <property type="entry name" value="ALDEHYDE DEHYDROGENASE"/>
    <property type="match status" value="1"/>
</dbReference>
<dbReference type="AlphaFoldDB" id="A0A1Y2MHR3"/>
<dbReference type="Gene3D" id="3.40.605.10">
    <property type="entry name" value="Aldehyde Dehydrogenase, Chain A, domain 1"/>
    <property type="match status" value="1"/>
</dbReference>
<gene>
    <name evidence="4" type="primary">safD_3</name>
    <name evidence="4" type="ORF">BG845_06511</name>
</gene>
<sequence length="480" mass="49847">MRDQKLFIDGTWVPGHDTATVRSPYDDRAVGSYAVAGEQQVADAVHAARRAMEREWSPAARAAVLRKAERLLEERSAEFVEVLSAEAGKPVTAAAGEIVRARTTLGLSAEEATRLSGEFVPFEPGVGTDVLAVTVPVPVGVVAAITPFNFPLNLVLHKIGPALAAGCAVVLKPSERTPLTAGLLAELLAEAGVPAGRLNVVTGAPEQIVEIWADDPGVAVLTFTGSSAVGWALKARSPRKRHVLELGSNTALLADTGADLDAVVDAIVTGGFTFAGQACVSVQRVYAVAEVYDALLAKLVPAVEALVAGDPADERTVVGPVIGDGAVERLLGWIEKARVDGASVLTGGTASGRVVAPTVVADVSPQTDLVCGEAFGPVVTVQRVADLEAGIGQVNDSRFGLNTAIFTRDVGAALAFARRAEAGTVMVNVSPSFRGDHMPYGGVKDSGQGREGVRYAVQELVDHKLVLLAGQRQGQLSSPR</sequence>
<dbReference type="InterPro" id="IPR051020">
    <property type="entry name" value="ALDH-related_metabolic_enz"/>
</dbReference>
<dbReference type="Gene3D" id="3.40.309.10">
    <property type="entry name" value="Aldehyde Dehydrogenase, Chain A, domain 2"/>
    <property type="match status" value="1"/>
</dbReference>
<evidence type="ECO:0000313" key="4">
    <source>
        <dbReference type="EMBL" id="OSY34825.1"/>
    </source>
</evidence>
<dbReference type="SUPFAM" id="SSF53720">
    <property type="entry name" value="ALDH-like"/>
    <property type="match status" value="1"/>
</dbReference>
<dbReference type="FunFam" id="3.40.605.10:FF:000063">
    <property type="entry name" value="Succinate-semialdehyde dehydrogenase, mitochondrial"/>
    <property type="match status" value="1"/>
</dbReference>
<reference evidence="4 5" key="1">
    <citation type="submission" date="2016-09" db="EMBL/GenBank/DDBJ databases">
        <title>Pseudonocardia autotrophica DSM535, a candidate organism with high potential of specific P450 cytochromes.</title>
        <authorList>
            <person name="Grumaz C."/>
            <person name="Vainshtein Y."/>
            <person name="Kirstahler P."/>
            <person name="Sohn K."/>
        </authorList>
    </citation>
    <scope>NUCLEOTIDE SEQUENCE [LARGE SCALE GENOMIC DNA]</scope>
    <source>
        <strain evidence="4 5">DSM 535</strain>
    </source>
</reference>
<dbReference type="STRING" id="2074.BG845_06511"/>
<evidence type="ECO:0000259" key="3">
    <source>
        <dbReference type="Pfam" id="PF00171"/>
    </source>
</evidence>
<keyword evidence="2 4" id="KW-0560">Oxidoreductase</keyword>
<dbReference type="Pfam" id="PF00171">
    <property type="entry name" value="Aldedh"/>
    <property type="match status" value="1"/>
</dbReference>
<keyword evidence="5" id="KW-1185">Reference proteome</keyword>
<comment type="caution">
    <text evidence="4">The sequence shown here is derived from an EMBL/GenBank/DDBJ whole genome shotgun (WGS) entry which is preliminary data.</text>
</comment>
<comment type="similarity">
    <text evidence="1">Belongs to the aldehyde dehydrogenase family.</text>
</comment>
<feature type="domain" description="Aldehyde dehydrogenase" evidence="3">
    <location>
        <begin position="12"/>
        <end position="465"/>
    </location>
</feature>
<dbReference type="InterPro" id="IPR015590">
    <property type="entry name" value="Aldehyde_DH_dom"/>
</dbReference>
<dbReference type="InterPro" id="IPR016161">
    <property type="entry name" value="Ald_DH/histidinol_DH"/>
</dbReference>
<evidence type="ECO:0000313" key="5">
    <source>
        <dbReference type="Proteomes" id="UP000194360"/>
    </source>
</evidence>
<dbReference type="GO" id="GO:0102984">
    <property type="term" value="F:sulfoacetaldehyde dehydrogenase activity"/>
    <property type="evidence" value="ECO:0007669"/>
    <property type="project" value="UniProtKB-EC"/>
</dbReference>
<dbReference type="InterPro" id="IPR016163">
    <property type="entry name" value="Ald_DH_C"/>
</dbReference>
<protein>
    <submittedName>
        <fullName evidence="4">Sulfoacetaldehyde dehydrogenase</fullName>
        <ecNumber evidence="4">1.2.1.73</ecNumber>
    </submittedName>
</protein>
<dbReference type="OrthoDB" id="6882680at2"/>
<proteinExistence type="inferred from homology"/>
<evidence type="ECO:0000256" key="2">
    <source>
        <dbReference type="ARBA" id="ARBA00023002"/>
    </source>
</evidence>
<name>A0A1Y2MHR3_PSEAH</name>
<dbReference type="RefSeq" id="WP_085916555.1">
    <property type="nucleotide sequence ID" value="NZ_AP018920.1"/>
</dbReference>
<dbReference type="GO" id="GO:0008911">
    <property type="term" value="F:lactaldehyde dehydrogenase (NAD+) activity"/>
    <property type="evidence" value="ECO:0007669"/>
    <property type="project" value="TreeGrafter"/>
</dbReference>
<dbReference type="Proteomes" id="UP000194360">
    <property type="component" value="Unassembled WGS sequence"/>
</dbReference>
<dbReference type="EMBL" id="MIGB01000065">
    <property type="protein sequence ID" value="OSY34825.1"/>
    <property type="molecule type" value="Genomic_DNA"/>
</dbReference>